<evidence type="ECO:0000313" key="2">
    <source>
        <dbReference type="Proteomes" id="UP001497472"/>
    </source>
</evidence>
<dbReference type="Proteomes" id="UP001497472">
    <property type="component" value="Unassembled WGS sequence"/>
</dbReference>
<accession>A0AAV1JUW7</accession>
<keyword evidence="2" id="KW-1185">Reference proteome</keyword>
<proteinExistence type="predicted"/>
<comment type="caution">
    <text evidence="1">The sequence shown here is derived from an EMBL/GenBank/DDBJ whole genome shotgun (WGS) entry which is preliminary data.</text>
</comment>
<dbReference type="EMBL" id="CAVLEF010000215">
    <property type="protein sequence ID" value="CAK1553312.1"/>
    <property type="molecule type" value="Genomic_DNA"/>
</dbReference>
<dbReference type="AlphaFoldDB" id="A0AAV1JUW7"/>
<reference evidence="1 2" key="1">
    <citation type="submission" date="2023-11" db="EMBL/GenBank/DDBJ databases">
        <authorList>
            <person name="Okamura Y."/>
        </authorList>
    </citation>
    <scope>NUCLEOTIDE SEQUENCE [LARGE SCALE GENOMIC DNA]</scope>
</reference>
<sequence>MHKNTRQFCAAIRSGRAHDGNYDERGSSIRKVNQEIREWTLIATKSDAEVKLAWKKMKLSAKANLSTHKQQLISTGEEPKLPSQIVLVSSYI</sequence>
<organism evidence="1 2">
    <name type="scientific">Leptosia nina</name>
    <dbReference type="NCBI Taxonomy" id="320188"/>
    <lineage>
        <taxon>Eukaryota</taxon>
        <taxon>Metazoa</taxon>
        <taxon>Ecdysozoa</taxon>
        <taxon>Arthropoda</taxon>
        <taxon>Hexapoda</taxon>
        <taxon>Insecta</taxon>
        <taxon>Pterygota</taxon>
        <taxon>Neoptera</taxon>
        <taxon>Endopterygota</taxon>
        <taxon>Lepidoptera</taxon>
        <taxon>Glossata</taxon>
        <taxon>Ditrysia</taxon>
        <taxon>Papilionoidea</taxon>
        <taxon>Pieridae</taxon>
        <taxon>Pierinae</taxon>
        <taxon>Leptosia</taxon>
    </lineage>
</organism>
<protein>
    <submittedName>
        <fullName evidence="1">Uncharacterized protein</fullName>
    </submittedName>
</protein>
<name>A0AAV1JUW7_9NEOP</name>
<evidence type="ECO:0000313" key="1">
    <source>
        <dbReference type="EMBL" id="CAK1553312.1"/>
    </source>
</evidence>
<gene>
    <name evidence="1" type="ORF">LNINA_LOCUS12318</name>
</gene>